<evidence type="ECO:0000313" key="4">
    <source>
        <dbReference type="EMBL" id="KXS20603.1"/>
    </source>
</evidence>
<dbReference type="CDD" id="cd19080">
    <property type="entry name" value="AKR_AKR9A_9B"/>
    <property type="match status" value="1"/>
</dbReference>
<reference evidence="4 5" key="1">
    <citation type="journal article" date="2015" name="Genome Biol. Evol.">
        <title>Phylogenomic analyses indicate that early fungi evolved digesting cell walls of algal ancestors of land plants.</title>
        <authorList>
            <person name="Chang Y."/>
            <person name="Wang S."/>
            <person name="Sekimoto S."/>
            <person name="Aerts A.L."/>
            <person name="Choi C."/>
            <person name="Clum A."/>
            <person name="LaButti K.M."/>
            <person name="Lindquist E.A."/>
            <person name="Yee Ngan C."/>
            <person name="Ohm R.A."/>
            <person name="Salamov A.A."/>
            <person name="Grigoriev I.V."/>
            <person name="Spatafora J.W."/>
            <person name="Berbee M.L."/>
        </authorList>
    </citation>
    <scope>NUCLEOTIDE SEQUENCE [LARGE SCALE GENOMIC DNA]</scope>
    <source>
        <strain evidence="4 5">JEL478</strain>
    </source>
</reference>
<evidence type="ECO:0000256" key="2">
    <source>
        <dbReference type="ARBA" id="ARBA00038157"/>
    </source>
</evidence>
<dbReference type="InterPro" id="IPR036812">
    <property type="entry name" value="NAD(P)_OxRdtase_dom_sf"/>
</dbReference>
<dbReference type="PANTHER" id="PTHR43364">
    <property type="entry name" value="NADH-SPECIFIC METHYLGLYOXAL REDUCTASE-RELATED"/>
    <property type="match status" value="1"/>
</dbReference>
<dbReference type="AlphaFoldDB" id="A0A139AVJ5"/>
<dbReference type="PRINTS" id="PR00069">
    <property type="entry name" value="ALDKETRDTASE"/>
</dbReference>
<dbReference type="Gene3D" id="3.20.20.100">
    <property type="entry name" value="NADP-dependent oxidoreductase domain"/>
    <property type="match status" value="1"/>
</dbReference>
<dbReference type="InterPro" id="IPR023210">
    <property type="entry name" value="NADP_OxRdtase_dom"/>
</dbReference>
<dbReference type="Pfam" id="PF00248">
    <property type="entry name" value="Aldo_ket_red"/>
    <property type="match status" value="1"/>
</dbReference>
<dbReference type="InterPro" id="IPR020471">
    <property type="entry name" value="AKR"/>
</dbReference>
<dbReference type="Proteomes" id="UP000070544">
    <property type="component" value="Unassembled WGS sequence"/>
</dbReference>
<dbReference type="PANTHER" id="PTHR43364:SF7">
    <property type="entry name" value="NADP-DEPENDENT OXIDOREDUCTASE DOMAIN-CONTAINING PROTEIN-RELATED"/>
    <property type="match status" value="1"/>
</dbReference>
<organism evidence="4 5">
    <name type="scientific">Gonapodya prolifera (strain JEL478)</name>
    <name type="common">Monoblepharis prolifera</name>
    <dbReference type="NCBI Taxonomy" id="1344416"/>
    <lineage>
        <taxon>Eukaryota</taxon>
        <taxon>Fungi</taxon>
        <taxon>Fungi incertae sedis</taxon>
        <taxon>Chytridiomycota</taxon>
        <taxon>Chytridiomycota incertae sedis</taxon>
        <taxon>Monoblepharidomycetes</taxon>
        <taxon>Monoblepharidales</taxon>
        <taxon>Gonapodyaceae</taxon>
        <taxon>Gonapodya</taxon>
    </lineage>
</organism>
<dbReference type="EMBL" id="KQ965735">
    <property type="protein sequence ID" value="KXS20603.1"/>
    <property type="molecule type" value="Genomic_DNA"/>
</dbReference>
<accession>A0A139AVJ5</accession>
<dbReference type="InterPro" id="IPR050523">
    <property type="entry name" value="AKR_Detox_Biosynth"/>
</dbReference>
<dbReference type="OrthoDB" id="48988at2759"/>
<sequence length="376" mass="41799">MSSSSNQAPAGANASFAARFSNAPAKSKLGDYRRLSEKAAVRVSPITLGAMNFGKGWESALGVCTKEEAEKIFNYYVDMGGNFIDTAVNYQLGDSETWLGEFMEKRKCRDSLVIATKFSGLVKDGVNNVNNEGNARKNMVLSLERSLKRLQTTYIDVYYIHYWTYLASPEEVMSTFHHLVAQGKILYPAISDAPAWVVATANMMAEQKGWTPFVLYQGHYNMGLRDVERDVVPMCKQFGMSVTPWGVVGQSKYTGKYKRGKGKVEEGYRSVVMSDKDYDIAEEVERIAKKHKCTMAQVCIAWALAQPGVNTVLLGQRTLDQLKENIAALEVNLDADDLSRIAKVSAFDLGFPHNFLGGTKWEDVSFTKMAAGKMKM</sequence>
<dbReference type="GO" id="GO:0016491">
    <property type="term" value="F:oxidoreductase activity"/>
    <property type="evidence" value="ECO:0007669"/>
    <property type="project" value="InterPro"/>
</dbReference>
<protein>
    <submittedName>
        <fullName evidence="4">Aldo/keto reductase</fullName>
    </submittedName>
</protein>
<dbReference type="SUPFAM" id="SSF51430">
    <property type="entry name" value="NAD(P)-linked oxidoreductase"/>
    <property type="match status" value="1"/>
</dbReference>
<keyword evidence="5" id="KW-1185">Reference proteome</keyword>
<gene>
    <name evidence="4" type="ORF">M427DRAFT_52191</name>
</gene>
<dbReference type="STRING" id="1344416.A0A139AVJ5"/>
<evidence type="ECO:0000256" key="1">
    <source>
        <dbReference type="ARBA" id="ARBA00022857"/>
    </source>
</evidence>
<keyword evidence="1" id="KW-0521">NADP</keyword>
<evidence type="ECO:0000313" key="5">
    <source>
        <dbReference type="Proteomes" id="UP000070544"/>
    </source>
</evidence>
<evidence type="ECO:0000259" key="3">
    <source>
        <dbReference type="Pfam" id="PF00248"/>
    </source>
</evidence>
<feature type="domain" description="NADP-dependent oxidoreductase" evidence="3">
    <location>
        <begin position="45"/>
        <end position="344"/>
    </location>
</feature>
<dbReference type="OMA" id="NSNFPAW"/>
<proteinExistence type="inferred from homology"/>
<name>A0A139AVJ5_GONPJ</name>
<comment type="similarity">
    <text evidence="2">Belongs to the aldo/keto reductase family. Aldo/keto reductase 2 subfamily.</text>
</comment>